<dbReference type="Proteomes" id="UP000886844">
    <property type="component" value="Unassembled WGS sequence"/>
</dbReference>
<dbReference type="InterPro" id="IPR033985">
    <property type="entry name" value="SusD-like_N"/>
</dbReference>
<evidence type="ECO:0000313" key="8">
    <source>
        <dbReference type="EMBL" id="HIY68230.1"/>
    </source>
</evidence>
<evidence type="ECO:0000256" key="4">
    <source>
        <dbReference type="ARBA" id="ARBA00023136"/>
    </source>
</evidence>
<keyword evidence="5" id="KW-0998">Cell outer membrane</keyword>
<dbReference type="Pfam" id="PF07980">
    <property type="entry name" value="SusD_RagB"/>
    <property type="match status" value="1"/>
</dbReference>
<feature type="domain" description="RagB/SusD" evidence="6">
    <location>
        <begin position="328"/>
        <end position="505"/>
    </location>
</feature>
<dbReference type="InterPro" id="IPR012944">
    <property type="entry name" value="SusD_RagB_dom"/>
</dbReference>
<accession>A0A9D1YZ66</accession>
<dbReference type="EMBL" id="DXDA01000019">
    <property type="protein sequence ID" value="HIY68230.1"/>
    <property type="molecule type" value="Genomic_DNA"/>
</dbReference>
<dbReference type="PROSITE" id="PS51257">
    <property type="entry name" value="PROKAR_LIPOPROTEIN"/>
    <property type="match status" value="1"/>
</dbReference>
<dbReference type="SUPFAM" id="SSF48452">
    <property type="entry name" value="TPR-like"/>
    <property type="match status" value="1"/>
</dbReference>
<keyword evidence="3" id="KW-0732">Signal</keyword>
<comment type="similarity">
    <text evidence="2">Belongs to the SusD family.</text>
</comment>
<reference evidence="8" key="1">
    <citation type="journal article" date="2021" name="PeerJ">
        <title>Extensive microbial diversity within the chicken gut microbiome revealed by metagenomics and culture.</title>
        <authorList>
            <person name="Gilroy R."/>
            <person name="Ravi A."/>
            <person name="Getino M."/>
            <person name="Pursley I."/>
            <person name="Horton D.L."/>
            <person name="Alikhan N.F."/>
            <person name="Baker D."/>
            <person name="Gharbi K."/>
            <person name="Hall N."/>
            <person name="Watson M."/>
            <person name="Adriaenssens E.M."/>
            <person name="Foster-Nyarko E."/>
            <person name="Jarju S."/>
            <person name="Secka A."/>
            <person name="Antonio M."/>
            <person name="Oren A."/>
            <person name="Chaudhuri R.R."/>
            <person name="La Ragione R."/>
            <person name="Hildebrand F."/>
            <person name="Pallen M.J."/>
        </authorList>
    </citation>
    <scope>NUCLEOTIDE SEQUENCE</scope>
    <source>
        <strain evidence="8">5134</strain>
    </source>
</reference>
<keyword evidence="4" id="KW-0472">Membrane</keyword>
<evidence type="ECO:0000259" key="6">
    <source>
        <dbReference type="Pfam" id="PF07980"/>
    </source>
</evidence>
<evidence type="ECO:0000313" key="9">
    <source>
        <dbReference type="Proteomes" id="UP000886844"/>
    </source>
</evidence>
<dbReference type="AlphaFoldDB" id="A0A9D1YZ66"/>
<dbReference type="InterPro" id="IPR011990">
    <property type="entry name" value="TPR-like_helical_dom_sf"/>
</dbReference>
<proteinExistence type="inferred from homology"/>
<dbReference type="Pfam" id="PF14322">
    <property type="entry name" value="SusD-like_3"/>
    <property type="match status" value="1"/>
</dbReference>
<name>A0A9D1YZ66_9BACT</name>
<comment type="subcellular location">
    <subcellularLocation>
        <location evidence="1">Cell outer membrane</location>
    </subcellularLocation>
</comment>
<dbReference type="Gene3D" id="1.25.40.390">
    <property type="match status" value="1"/>
</dbReference>
<dbReference type="GO" id="GO:0009279">
    <property type="term" value="C:cell outer membrane"/>
    <property type="evidence" value="ECO:0007669"/>
    <property type="project" value="UniProtKB-SubCell"/>
</dbReference>
<evidence type="ECO:0000256" key="1">
    <source>
        <dbReference type="ARBA" id="ARBA00004442"/>
    </source>
</evidence>
<organism evidence="8 9">
    <name type="scientific">Candidatus Alistipes intestinigallinarum</name>
    <dbReference type="NCBI Taxonomy" id="2838440"/>
    <lineage>
        <taxon>Bacteria</taxon>
        <taxon>Pseudomonadati</taxon>
        <taxon>Bacteroidota</taxon>
        <taxon>Bacteroidia</taxon>
        <taxon>Bacteroidales</taxon>
        <taxon>Rikenellaceae</taxon>
        <taxon>Alistipes</taxon>
    </lineage>
</organism>
<feature type="domain" description="SusD-like N-terminal" evidence="7">
    <location>
        <begin position="61"/>
        <end position="211"/>
    </location>
</feature>
<protein>
    <submittedName>
        <fullName evidence="8">RagB/SusD family nutrient uptake outer membrane protein</fullName>
    </submittedName>
</protein>
<gene>
    <name evidence="8" type="ORF">H9828_02290</name>
</gene>
<evidence type="ECO:0000259" key="7">
    <source>
        <dbReference type="Pfam" id="PF14322"/>
    </source>
</evidence>
<evidence type="ECO:0000256" key="3">
    <source>
        <dbReference type="ARBA" id="ARBA00022729"/>
    </source>
</evidence>
<evidence type="ECO:0000256" key="5">
    <source>
        <dbReference type="ARBA" id="ARBA00023237"/>
    </source>
</evidence>
<comment type="caution">
    <text evidence="8">The sequence shown here is derived from an EMBL/GenBank/DDBJ whole genome shotgun (WGS) entry which is preliminary data.</text>
</comment>
<sequence length="547" mass="61987">MKNILPFVLGLSLMLSACDMEERPYTINDSMTQTEEGAALAVTAMYNTFWSTSLMKKSYMECIDMDHDHSAAPSWVMSGAGEGNMTNHWSYNTSSDPFYAFYALINRANYVIEKVAESPIDETVRNQYLGEAYFLRAFSYFHLVRMYGPVPLRLKYDDLGDKARSSVQEVYQRITDDLDDACTLMTEWGTSSGNWGHANKTAAKILLARVYATMGSAALAGSVEMKVDIKGSLQNFNTATVAGFEGVDAKKCYEKVVEICDEVIARKGIDYDYMPAFNKIWGAPNFRNKEFVWGVAGNALNDFTTEHLGYYYTAPTYYGRGWAGITEHAYGLYTGNDERGEHGIFHYIKQTWNNTSNYVRMPDDPEKYPTGPDGKPARSNADYFRTYFITKWYTGDGTVDNPIPNTTAPGYALKEQDVILIRFIELYLLRAEAYNELDFPDKALADLDVVRARAKADLLSGTTSDKMEIRSLILQERAMEFMQEFNRKFDLLRWGLYLDVMNKTQSVRIQGTGLSISKVRQPRSILYAVPLNEINNNRLFGPNNSGY</sequence>
<evidence type="ECO:0000256" key="2">
    <source>
        <dbReference type="ARBA" id="ARBA00006275"/>
    </source>
</evidence>
<reference evidence="8" key="2">
    <citation type="submission" date="2021-04" db="EMBL/GenBank/DDBJ databases">
        <authorList>
            <person name="Gilroy R."/>
        </authorList>
    </citation>
    <scope>NUCLEOTIDE SEQUENCE</scope>
    <source>
        <strain evidence="8">5134</strain>
    </source>
</reference>